<sequence>MAAPLPSTAIVELRDAIAGAVFARGDEGLADEAACFNTAVVHDPDVVVGAVSRDDVIEAVSFAAYFGLPVFVQATGHGAFAPITEGLLITTQRLGGVRIDRRSRIATIGAGTRWGAVVEQAARYGLTPVTGSSTNVGAVGYTLGGGLGPLSRTYGFTADWARGFTVVTADGREVRASADENADLFWALRGGKVGLGVVIDMDLELIPLTKVYGGGLFFDTTHIERAMRAWVDWVHTVPDTVTSSIALVRFPPIDEVPEALRGRFALHLRYAFVGEAEEGERILAPMRNAAPAFVDLVGELPTTAIGSIHDDADQPGPAWDRGMQLDDIDQDFVTAFLERAGAGADVPFIAIEIRHIGGGATSTSPSGDDAVGGRLSPFILVMIGVPVPELFDEVLPQSSDRIVEGIEPWIAEETNINFLGHVASTQQFASAWPADAFDRLARTRTTWDPERLFALGP</sequence>
<dbReference type="RefSeq" id="WP_136427752.1">
    <property type="nucleotide sequence ID" value="NZ_SSSM01000005.1"/>
</dbReference>
<dbReference type="Gene3D" id="3.30.43.10">
    <property type="entry name" value="Uridine Diphospho-n-acetylenolpyruvylglucosamine Reductase, domain 2"/>
    <property type="match status" value="1"/>
</dbReference>
<gene>
    <name evidence="7" type="ORF">E6C64_11980</name>
</gene>
<dbReference type="PANTHER" id="PTHR42973">
    <property type="entry name" value="BINDING OXIDOREDUCTASE, PUTATIVE (AFU_ORTHOLOGUE AFUA_1G17690)-RELATED"/>
    <property type="match status" value="1"/>
</dbReference>
<keyword evidence="3" id="KW-0285">Flavoprotein</keyword>
<evidence type="ECO:0000313" key="7">
    <source>
        <dbReference type="EMBL" id="THG29422.1"/>
    </source>
</evidence>
<keyword evidence="5" id="KW-0560">Oxidoreductase</keyword>
<dbReference type="InterPro" id="IPR016166">
    <property type="entry name" value="FAD-bd_PCMH"/>
</dbReference>
<dbReference type="InterPro" id="IPR016167">
    <property type="entry name" value="FAD-bd_PCMH_sub1"/>
</dbReference>
<evidence type="ECO:0000256" key="4">
    <source>
        <dbReference type="ARBA" id="ARBA00022827"/>
    </source>
</evidence>
<dbReference type="Proteomes" id="UP000309133">
    <property type="component" value="Unassembled WGS sequence"/>
</dbReference>
<dbReference type="InterPro" id="IPR016169">
    <property type="entry name" value="FAD-bd_PCMH_sub2"/>
</dbReference>
<evidence type="ECO:0000259" key="6">
    <source>
        <dbReference type="PROSITE" id="PS51387"/>
    </source>
</evidence>
<keyword evidence="4" id="KW-0274">FAD</keyword>
<organism evidence="7 8">
    <name type="scientific">Naasia lichenicola</name>
    <dbReference type="NCBI Taxonomy" id="2565933"/>
    <lineage>
        <taxon>Bacteria</taxon>
        <taxon>Bacillati</taxon>
        <taxon>Actinomycetota</taxon>
        <taxon>Actinomycetes</taxon>
        <taxon>Micrococcales</taxon>
        <taxon>Microbacteriaceae</taxon>
        <taxon>Naasia</taxon>
    </lineage>
</organism>
<dbReference type="EMBL" id="SSSM01000005">
    <property type="protein sequence ID" value="THG29422.1"/>
    <property type="molecule type" value="Genomic_DNA"/>
</dbReference>
<dbReference type="AlphaFoldDB" id="A0A4S4FHX0"/>
<dbReference type="Gene3D" id="3.30.465.10">
    <property type="match status" value="1"/>
</dbReference>
<dbReference type="InterPro" id="IPR006093">
    <property type="entry name" value="Oxy_OxRdtase_FAD_BS"/>
</dbReference>
<evidence type="ECO:0000256" key="5">
    <source>
        <dbReference type="ARBA" id="ARBA00023002"/>
    </source>
</evidence>
<comment type="cofactor">
    <cofactor evidence="1">
        <name>FAD</name>
        <dbReference type="ChEBI" id="CHEBI:57692"/>
    </cofactor>
</comment>
<reference evidence="7 8" key="1">
    <citation type="submission" date="2019-04" db="EMBL/GenBank/DDBJ databases">
        <authorList>
            <person name="Jiang L."/>
        </authorList>
    </citation>
    <scope>NUCLEOTIDE SEQUENCE [LARGE SCALE GENOMIC DNA]</scope>
    <source>
        <strain evidence="7 8">YIM 131853</strain>
    </source>
</reference>
<feature type="domain" description="FAD-binding PCMH-type" evidence="6">
    <location>
        <begin position="40"/>
        <end position="208"/>
    </location>
</feature>
<dbReference type="PROSITE" id="PS00862">
    <property type="entry name" value="OX2_COVAL_FAD"/>
    <property type="match status" value="1"/>
</dbReference>
<dbReference type="PROSITE" id="PS51387">
    <property type="entry name" value="FAD_PCMH"/>
    <property type="match status" value="1"/>
</dbReference>
<name>A0A4S4FHX0_9MICO</name>
<dbReference type="GO" id="GO:0071949">
    <property type="term" value="F:FAD binding"/>
    <property type="evidence" value="ECO:0007669"/>
    <property type="project" value="InterPro"/>
</dbReference>
<accession>A0A4S4FHX0</accession>
<evidence type="ECO:0000256" key="1">
    <source>
        <dbReference type="ARBA" id="ARBA00001974"/>
    </source>
</evidence>
<evidence type="ECO:0000256" key="3">
    <source>
        <dbReference type="ARBA" id="ARBA00022630"/>
    </source>
</evidence>
<dbReference type="OrthoDB" id="9775082at2"/>
<dbReference type="GO" id="GO:0016491">
    <property type="term" value="F:oxidoreductase activity"/>
    <property type="evidence" value="ECO:0007669"/>
    <property type="project" value="UniProtKB-KW"/>
</dbReference>
<evidence type="ECO:0000256" key="2">
    <source>
        <dbReference type="ARBA" id="ARBA00005466"/>
    </source>
</evidence>
<dbReference type="SUPFAM" id="SSF56176">
    <property type="entry name" value="FAD-binding/transporter-associated domain-like"/>
    <property type="match status" value="1"/>
</dbReference>
<dbReference type="Pfam" id="PF01565">
    <property type="entry name" value="FAD_binding_4"/>
    <property type="match status" value="1"/>
</dbReference>
<comment type="caution">
    <text evidence="7">The sequence shown here is derived from an EMBL/GenBank/DDBJ whole genome shotgun (WGS) entry which is preliminary data.</text>
</comment>
<comment type="similarity">
    <text evidence="2">Belongs to the oxygen-dependent FAD-linked oxidoreductase family.</text>
</comment>
<dbReference type="InterPro" id="IPR050416">
    <property type="entry name" value="FAD-linked_Oxidoreductase"/>
</dbReference>
<dbReference type="Gene3D" id="3.40.462.20">
    <property type="match status" value="1"/>
</dbReference>
<dbReference type="InterPro" id="IPR036318">
    <property type="entry name" value="FAD-bd_PCMH-like_sf"/>
</dbReference>
<dbReference type="PANTHER" id="PTHR42973:SF39">
    <property type="entry name" value="FAD-BINDING PCMH-TYPE DOMAIN-CONTAINING PROTEIN"/>
    <property type="match status" value="1"/>
</dbReference>
<evidence type="ECO:0000313" key="8">
    <source>
        <dbReference type="Proteomes" id="UP000309133"/>
    </source>
</evidence>
<protein>
    <submittedName>
        <fullName evidence="7">FAD-binding oxidoreductase</fullName>
    </submittedName>
</protein>
<dbReference type="InterPro" id="IPR006094">
    <property type="entry name" value="Oxid_FAD_bind_N"/>
</dbReference>
<proteinExistence type="inferred from homology"/>
<keyword evidence="8" id="KW-1185">Reference proteome</keyword>